<dbReference type="AlphaFoldDB" id="A0A9Q3K938"/>
<accession>A0A9Q3K938</accession>
<organism evidence="1 2">
    <name type="scientific">Austropuccinia psidii MF-1</name>
    <dbReference type="NCBI Taxonomy" id="1389203"/>
    <lineage>
        <taxon>Eukaryota</taxon>
        <taxon>Fungi</taxon>
        <taxon>Dikarya</taxon>
        <taxon>Basidiomycota</taxon>
        <taxon>Pucciniomycotina</taxon>
        <taxon>Pucciniomycetes</taxon>
        <taxon>Pucciniales</taxon>
        <taxon>Sphaerophragmiaceae</taxon>
        <taxon>Austropuccinia</taxon>
    </lineage>
</organism>
<reference evidence="1" key="1">
    <citation type="submission" date="2021-03" db="EMBL/GenBank/DDBJ databases">
        <title>Draft genome sequence of rust myrtle Austropuccinia psidii MF-1, a brazilian biotype.</title>
        <authorList>
            <person name="Quecine M.C."/>
            <person name="Pachon D.M.R."/>
            <person name="Bonatelli M.L."/>
            <person name="Correr F.H."/>
            <person name="Franceschini L.M."/>
            <person name="Leite T.F."/>
            <person name="Margarido G.R.A."/>
            <person name="Almeida C.A."/>
            <person name="Ferrarezi J.A."/>
            <person name="Labate C.A."/>
        </authorList>
    </citation>
    <scope>NUCLEOTIDE SEQUENCE</scope>
    <source>
        <strain evidence="1">MF-1</strain>
    </source>
</reference>
<evidence type="ECO:0000313" key="2">
    <source>
        <dbReference type="Proteomes" id="UP000765509"/>
    </source>
</evidence>
<proteinExistence type="predicted"/>
<name>A0A9Q3K938_9BASI</name>
<gene>
    <name evidence="1" type="ORF">O181_115109</name>
</gene>
<protein>
    <submittedName>
        <fullName evidence="1">Uncharacterized protein</fullName>
    </submittedName>
</protein>
<dbReference type="EMBL" id="AVOT02096166">
    <property type="protein sequence ID" value="MBW0575394.1"/>
    <property type="molecule type" value="Genomic_DNA"/>
</dbReference>
<keyword evidence="2" id="KW-1185">Reference proteome</keyword>
<sequence length="182" mass="20992">MVRPKPVSVHHQNNLNDHETIVPPIDFMVRTKPKIENHEDNNNQTNYKRKLTQFQRQNIHYLKQIMSQLGHSNKEYKNFSTILIDKKAANSSWLKLPSINTLPQPYVLIDKTHKAFLPVCIYEITPLDVPSDHSQILKDLIITLMTLSQNFQEIETNKKVLGDIMKGIGFFPQSEAGKYAGL</sequence>
<comment type="caution">
    <text evidence="1">The sequence shown here is derived from an EMBL/GenBank/DDBJ whole genome shotgun (WGS) entry which is preliminary data.</text>
</comment>
<dbReference type="Proteomes" id="UP000765509">
    <property type="component" value="Unassembled WGS sequence"/>
</dbReference>
<evidence type="ECO:0000313" key="1">
    <source>
        <dbReference type="EMBL" id="MBW0575394.1"/>
    </source>
</evidence>